<feature type="region of interest" description="Disordered" evidence="2">
    <location>
        <begin position="78"/>
        <end position="101"/>
    </location>
</feature>
<accession>A0A9W5YUD7</accession>
<evidence type="ECO:0008006" key="5">
    <source>
        <dbReference type="Google" id="ProtNLM"/>
    </source>
</evidence>
<dbReference type="PROSITE" id="PS51257">
    <property type="entry name" value="PROKAR_LIPOPROTEIN"/>
    <property type="match status" value="1"/>
</dbReference>
<dbReference type="AlphaFoldDB" id="A0A9W5YUD7"/>
<name>A0A9W5YUD7_9EURO</name>
<dbReference type="EMBL" id="BROQ01000079">
    <property type="protein sequence ID" value="GKZ24115.1"/>
    <property type="molecule type" value="Genomic_DNA"/>
</dbReference>
<proteinExistence type="inferred from homology"/>
<feature type="compositionally biased region" description="Low complexity" evidence="2">
    <location>
        <begin position="79"/>
        <end position="101"/>
    </location>
</feature>
<evidence type="ECO:0000256" key="1">
    <source>
        <dbReference type="ARBA" id="ARBA00038376"/>
    </source>
</evidence>
<dbReference type="PANTHER" id="PTHR15020:SF50">
    <property type="entry name" value="UPF0659 PROTEIN YMR090W"/>
    <property type="match status" value="1"/>
</dbReference>
<evidence type="ECO:0000313" key="3">
    <source>
        <dbReference type="EMBL" id="GKZ24115.1"/>
    </source>
</evidence>
<sequence length="289" mass="31593">MTKPTIAFLGATGGCINACLAHTLQNGYHAVALARTPSKLTALLRSQNIDQEILDSRLRIVTGDATDPEAVKNTLLLQPAASPTDSTSTPSSSSSSSSSAPPLVSHIISGIGATGHLRGWCFEFDQPHICEEATRALLTALRNIYTTYHPELLLPTNVKARPLLTVISGMGVDPSQKQMDVPFLLRRVYHGLLHVPHADKWVMEEMLTKREARELFRGVVTVRPGSLLTGDHMLGSGYGYEKVRVGTEREKPSVGWTIPRADVGEWVFREVVVMGGGRWVDEKVTLTCW</sequence>
<evidence type="ECO:0000256" key="2">
    <source>
        <dbReference type="SAM" id="MobiDB-lite"/>
    </source>
</evidence>
<organism evidence="3 4">
    <name type="scientific">Aspergillus brasiliensis</name>
    <dbReference type="NCBI Taxonomy" id="319629"/>
    <lineage>
        <taxon>Eukaryota</taxon>
        <taxon>Fungi</taxon>
        <taxon>Dikarya</taxon>
        <taxon>Ascomycota</taxon>
        <taxon>Pezizomycotina</taxon>
        <taxon>Eurotiomycetes</taxon>
        <taxon>Eurotiomycetidae</taxon>
        <taxon>Eurotiales</taxon>
        <taxon>Aspergillaceae</taxon>
        <taxon>Aspergillus</taxon>
        <taxon>Aspergillus subgen. Circumdati</taxon>
    </lineage>
</organism>
<gene>
    <name evidence="3" type="ORF">AbraCBS73388_010733</name>
</gene>
<protein>
    <recommendedName>
        <fullName evidence="5">NAD(P)-binding domain-containing protein</fullName>
    </recommendedName>
</protein>
<evidence type="ECO:0000313" key="4">
    <source>
        <dbReference type="Proteomes" id="UP001143548"/>
    </source>
</evidence>
<comment type="caution">
    <text evidence="3">The sequence shown here is derived from an EMBL/GenBank/DDBJ whole genome shotgun (WGS) entry which is preliminary data.</text>
</comment>
<reference evidence="3" key="1">
    <citation type="submission" date="2022-07" db="EMBL/GenBank/DDBJ databases">
        <title>Taxonomy of Aspergillus series Nigri: significant species reduction supported by multi-species coalescent approaches.</title>
        <authorList>
            <person name="Bian C."/>
            <person name="Kusuya Y."/>
            <person name="Sklenar F."/>
            <person name="D'hooge E."/>
            <person name="Yaguchi T."/>
            <person name="Takahashi H."/>
            <person name="Hubka V."/>
        </authorList>
    </citation>
    <scope>NUCLEOTIDE SEQUENCE</scope>
    <source>
        <strain evidence="3">CBS 733.88</strain>
    </source>
</reference>
<dbReference type="PANTHER" id="PTHR15020">
    <property type="entry name" value="FLAVIN REDUCTASE-RELATED"/>
    <property type="match status" value="1"/>
</dbReference>
<dbReference type="InterPro" id="IPR036291">
    <property type="entry name" value="NAD(P)-bd_dom_sf"/>
</dbReference>
<dbReference type="SUPFAM" id="SSF51735">
    <property type="entry name" value="NAD(P)-binding Rossmann-fold domains"/>
    <property type="match status" value="1"/>
</dbReference>
<comment type="similarity">
    <text evidence="1">Belongs to the avfA family.</text>
</comment>
<dbReference type="Gene3D" id="3.40.50.720">
    <property type="entry name" value="NAD(P)-binding Rossmann-like Domain"/>
    <property type="match status" value="1"/>
</dbReference>
<dbReference type="Proteomes" id="UP001143548">
    <property type="component" value="Unassembled WGS sequence"/>
</dbReference>